<keyword evidence="1" id="KW-0812">Transmembrane</keyword>
<gene>
    <name evidence="2" type="ORF">SAMN05216464_11576</name>
</gene>
<feature type="transmembrane region" description="Helical" evidence="1">
    <location>
        <begin position="70"/>
        <end position="91"/>
    </location>
</feature>
<dbReference type="Proteomes" id="UP000199072">
    <property type="component" value="Unassembled WGS sequence"/>
</dbReference>
<name>A0A1G7JQG2_9SPHI</name>
<accession>A0A1G7JQG2</accession>
<sequence length="194" mass="22002">MTLPGYRFTQRYCPQDTANLCYTAHQLYRLADCMVPDYTAINLSGSPIGWLSIYNKTQFMAPRTKHYFEIGMLPIFMLPVIALTIGLTLWFSDSHQNKYNLPDMEAGYSKPFTPKERVALYEDTDSTELEENDHAVFSFTGDTVLVLSDSDPLRNPPDSYRVLYKNKQGALQIIDLPEAELLKIPADTTGTANE</sequence>
<dbReference type="EMBL" id="FNAI01000015">
    <property type="protein sequence ID" value="SDF27034.1"/>
    <property type="molecule type" value="Genomic_DNA"/>
</dbReference>
<reference evidence="2 3" key="1">
    <citation type="submission" date="2016-10" db="EMBL/GenBank/DDBJ databases">
        <authorList>
            <person name="de Groot N.N."/>
        </authorList>
    </citation>
    <scope>NUCLEOTIDE SEQUENCE [LARGE SCALE GENOMIC DNA]</scope>
    <source>
        <strain evidence="2 3">47C3B</strain>
    </source>
</reference>
<dbReference type="STRING" id="1391627.SAMN05216464_11576"/>
<keyword evidence="1" id="KW-0472">Membrane</keyword>
<keyword evidence="1" id="KW-1133">Transmembrane helix</keyword>
<proteinExistence type="predicted"/>
<evidence type="ECO:0000256" key="1">
    <source>
        <dbReference type="SAM" id="Phobius"/>
    </source>
</evidence>
<evidence type="ECO:0000313" key="2">
    <source>
        <dbReference type="EMBL" id="SDF27034.1"/>
    </source>
</evidence>
<keyword evidence="3" id="KW-1185">Reference proteome</keyword>
<protein>
    <submittedName>
        <fullName evidence="2">Uncharacterized protein</fullName>
    </submittedName>
</protein>
<organism evidence="2 3">
    <name type="scientific">Mucilaginibacter pineti</name>
    <dbReference type="NCBI Taxonomy" id="1391627"/>
    <lineage>
        <taxon>Bacteria</taxon>
        <taxon>Pseudomonadati</taxon>
        <taxon>Bacteroidota</taxon>
        <taxon>Sphingobacteriia</taxon>
        <taxon>Sphingobacteriales</taxon>
        <taxon>Sphingobacteriaceae</taxon>
        <taxon>Mucilaginibacter</taxon>
    </lineage>
</organism>
<dbReference type="AlphaFoldDB" id="A0A1G7JQG2"/>
<evidence type="ECO:0000313" key="3">
    <source>
        <dbReference type="Proteomes" id="UP000199072"/>
    </source>
</evidence>